<dbReference type="EMBL" id="CARXXK010000001">
    <property type="protein sequence ID" value="CAI6345198.1"/>
    <property type="molecule type" value="Genomic_DNA"/>
</dbReference>
<dbReference type="AlphaFoldDB" id="A0AAV0VLZ4"/>
<keyword evidence="2" id="KW-1185">Reference proteome</keyword>
<sequence length="217" mass="24113">MPKTTDPRFWQSPAYSLRDKNDFPIYVSSPGPVYRVDRTTRHGRYTTAKVDIGMVLDKKSNVQTPGPAAYLPCYPNLKRGPTPKLLLPLTDGERNIGPPPNAYSLSGEHRSSIKSRRKGYTIKWRTKECGTGSVNAGSPGPAAYSSTNADVYKYHSPAKTFGIPVRPIDKGTKTPHAYLIVYADGCVERCKPKKFTFGVRHPYKHPPYLVPADNCPM</sequence>
<evidence type="ECO:0000313" key="2">
    <source>
        <dbReference type="Proteomes" id="UP001160148"/>
    </source>
</evidence>
<name>A0AAV0VLZ4_9HEMI</name>
<evidence type="ECO:0008006" key="3">
    <source>
        <dbReference type="Google" id="ProtNLM"/>
    </source>
</evidence>
<accession>A0AAV0VLZ4</accession>
<dbReference type="Proteomes" id="UP001160148">
    <property type="component" value="Unassembled WGS sequence"/>
</dbReference>
<evidence type="ECO:0000313" key="1">
    <source>
        <dbReference type="EMBL" id="CAI6345198.1"/>
    </source>
</evidence>
<organism evidence="1 2">
    <name type="scientific">Macrosiphum euphorbiae</name>
    <name type="common">potato aphid</name>
    <dbReference type="NCBI Taxonomy" id="13131"/>
    <lineage>
        <taxon>Eukaryota</taxon>
        <taxon>Metazoa</taxon>
        <taxon>Ecdysozoa</taxon>
        <taxon>Arthropoda</taxon>
        <taxon>Hexapoda</taxon>
        <taxon>Insecta</taxon>
        <taxon>Pterygota</taxon>
        <taxon>Neoptera</taxon>
        <taxon>Paraneoptera</taxon>
        <taxon>Hemiptera</taxon>
        <taxon>Sternorrhyncha</taxon>
        <taxon>Aphidomorpha</taxon>
        <taxon>Aphidoidea</taxon>
        <taxon>Aphididae</taxon>
        <taxon>Macrosiphini</taxon>
        <taxon>Macrosiphum</taxon>
    </lineage>
</organism>
<gene>
    <name evidence="1" type="ORF">MEUPH1_LOCUS2235</name>
</gene>
<comment type="caution">
    <text evidence="1">The sequence shown here is derived from an EMBL/GenBank/DDBJ whole genome shotgun (WGS) entry which is preliminary data.</text>
</comment>
<protein>
    <recommendedName>
        <fullName evidence="3">Outer dense fiber protein 3</fullName>
    </recommendedName>
</protein>
<reference evidence="1 2" key="1">
    <citation type="submission" date="2023-01" db="EMBL/GenBank/DDBJ databases">
        <authorList>
            <person name="Whitehead M."/>
        </authorList>
    </citation>
    <scope>NUCLEOTIDE SEQUENCE [LARGE SCALE GENOMIC DNA]</scope>
</reference>
<proteinExistence type="predicted"/>